<feature type="region of interest" description="Disordered" evidence="1">
    <location>
        <begin position="54"/>
        <end position="177"/>
    </location>
</feature>
<feature type="compositionally biased region" description="Acidic residues" evidence="1">
    <location>
        <begin position="138"/>
        <end position="175"/>
    </location>
</feature>
<feature type="compositionally biased region" description="Polar residues" evidence="1">
    <location>
        <begin position="59"/>
        <end position="69"/>
    </location>
</feature>
<comment type="caution">
    <text evidence="2">The sequence shown here is derived from an EMBL/GenBank/DDBJ whole genome shotgun (WGS) entry which is preliminary data.</text>
</comment>
<evidence type="ECO:0000313" key="2">
    <source>
        <dbReference type="EMBL" id="KAK0472670.1"/>
    </source>
</evidence>
<dbReference type="EMBL" id="JAUEPU010000258">
    <property type="protein sequence ID" value="KAK0472670.1"/>
    <property type="molecule type" value="Genomic_DNA"/>
</dbReference>
<reference evidence="2" key="1">
    <citation type="submission" date="2023-06" db="EMBL/GenBank/DDBJ databases">
        <authorList>
            <consortium name="Lawrence Berkeley National Laboratory"/>
            <person name="Ahrendt S."/>
            <person name="Sahu N."/>
            <person name="Indic B."/>
            <person name="Wong-Bajracharya J."/>
            <person name="Merenyi Z."/>
            <person name="Ke H.-M."/>
            <person name="Monk M."/>
            <person name="Kocsube S."/>
            <person name="Drula E."/>
            <person name="Lipzen A."/>
            <person name="Balint B."/>
            <person name="Henrissat B."/>
            <person name="Andreopoulos B."/>
            <person name="Martin F.M."/>
            <person name="Harder C.B."/>
            <person name="Rigling D."/>
            <person name="Ford K.L."/>
            <person name="Foster G.D."/>
            <person name="Pangilinan J."/>
            <person name="Papanicolaou A."/>
            <person name="Barry K."/>
            <person name="LaButti K."/>
            <person name="Viragh M."/>
            <person name="Koriabine M."/>
            <person name="Yan M."/>
            <person name="Riley R."/>
            <person name="Champramary S."/>
            <person name="Plett K.L."/>
            <person name="Tsai I.J."/>
            <person name="Slot J."/>
            <person name="Sipos G."/>
            <person name="Plett J."/>
            <person name="Nagy L.G."/>
            <person name="Grigoriev I.V."/>
        </authorList>
    </citation>
    <scope>NUCLEOTIDE SEQUENCE</scope>
    <source>
        <strain evidence="2">HWK02</strain>
    </source>
</reference>
<evidence type="ECO:0000313" key="3">
    <source>
        <dbReference type="Proteomes" id="UP001175228"/>
    </source>
</evidence>
<keyword evidence="3" id="KW-1185">Reference proteome</keyword>
<gene>
    <name evidence="2" type="ORF">EDD18DRAFT_1407060</name>
</gene>
<feature type="region of interest" description="Disordered" evidence="1">
    <location>
        <begin position="197"/>
        <end position="242"/>
    </location>
</feature>
<protein>
    <submittedName>
        <fullName evidence="2">Uncharacterized protein</fullName>
    </submittedName>
</protein>
<sequence length="691" mass="78178">MTITLSLPKDVACRLLRTLSFVVQEVEKKGGSADDYKVLAGALDCGLDEHLNSDEETLAGSSPLKSTAQTRERRQTSPLVSQDTPTPCPRVRRIHLIVRDPEEGPALKKSRRHYCLEPDSVATEDEGSLEGLEGAGQTEDDLEHQEEDMDTAEADDEDVPDMDSMGDNEDNEDVGDNYVPGIRVAYARIPWECKRKGDKKRKVDSRRQPVQDEAANPKRPAGRGKKGKPNWTKARTLPPPTTNSLHLLTRLSLVSSQQEFMQAMQEITTQLSKPTTDSLKWDDMSLGAISQWCRTLEKCEGLHDYKLMLSYLQLMLTCDGREREAIWKGDKAPTVDQLADEVGATATIFRSWHSQGSRLLYLASAATPFILLLFAATQMRVDICRSKGSCMEDISGFALVLRCPENIWTDLTPVPMSDPQIDSYNIAPVHTIRTDFRIPINRRLFNTEEAPDWTAGERETARNAVPVSSLAELEDQLDRFYNEKGQKSDPDLYILIDTDICEGQTLIIKDVHSHPIAVVIPNMANNIPRVQRSIVPQLQATWPGQFVQDHSECPDYRYYSWHGSYYNRYSERGYDAPEGASPYYTLKEGRTTVHVQRRAPGHSREFLQDIGEADLLTRLFQDVMLYVNEHIRKLLPEIYKDLTVFVNHLPQSGISVFRLCRQLVLHSDKGGDMWAQDEEWGYNGWAHAVAR</sequence>
<dbReference type="Proteomes" id="UP001175228">
    <property type="component" value="Unassembled WGS sequence"/>
</dbReference>
<feature type="compositionally biased region" description="Polar residues" evidence="1">
    <location>
        <begin position="76"/>
        <end position="85"/>
    </location>
</feature>
<evidence type="ECO:0000256" key="1">
    <source>
        <dbReference type="SAM" id="MobiDB-lite"/>
    </source>
</evidence>
<accession>A0AA39NVY7</accession>
<feature type="compositionally biased region" description="Basic and acidic residues" evidence="1">
    <location>
        <begin position="97"/>
        <end position="106"/>
    </location>
</feature>
<name>A0AA39NVY7_9AGAR</name>
<dbReference type="AlphaFoldDB" id="A0AA39NVY7"/>
<proteinExistence type="predicted"/>
<organism evidence="2 3">
    <name type="scientific">Armillaria luteobubalina</name>
    <dbReference type="NCBI Taxonomy" id="153913"/>
    <lineage>
        <taxon>Eukaryota</taxon>
        <taxon>Fungi</taxon>
        <taxon>Dikarya</taxon>
        <taxon>Basidiomycota</taxon>
        <taxon>Agaricomycotina</taxon>
        <taxon>Agaricomycetes</taxon>
        <taxon>Agaricomycetidae</taxon>
        <taxon>Agaricales</taxon>
        <taxon>Marasmiineae</taxon>
        <taxon>Physalacriaceae</taxon>
        <taxon>Armillaria</taxon>
    </lineage>
</organism>